<name>A0A0H5R5Y1_9EUKA</name>
<dbReference type="GO" id="GO:0032923">
    <property type="term" value="P:organic phosphonate biosynthetic process"/>
    <property type="evidence" value="ECO:0007669"/>
    <property type="project" value="InterPro"/>
</dbReference>
<dbReference type="FunFam" id="3.40.50.970:FF:000100">
    <property type="entry name" value="Putative phosphonopyruvate decarboxylase"/>
    <property type="match status" value="1"/>
</dbReference>
<dbReference type="CDD" id="cd07035">
    <property type="entry name" value="TPP_PYR_POX_like"/>
    <property type="match status" value="1"/>
</dbReference>
<dbReference type="PROSITE" id="PS00187">
    <property type="entry name" value="TPP_ENZYMES"/>
    <property type="match status" value="1"/>
</dbReference>
<dbReference type="InterPro" id="IPR017684">
    <property type="entry name" value="Phosphono-pyrv_decarboxylase"/>
</dbReference>
<dbReference type="InterPro" id="IPR000399">
    <property type="entry name" value="TPP-bd_CS"/>
</dbReference>
<keyword evidence="2" id="KW-0786">Thiamine pyrophosphate</keyword>
<dbReference type="Pfam" id="PF02776">
    <property type="entry name" value="TPP_enzyme_N"/>
    <property type="match status" value="1"/>
</dbReference>
<proteinExistence type="predicted"/>
<dbReference type="GO" id="GO:0033980">
    <property type="term" value="F:phosphonopyruvate decarboxylase activity"/>
    <property type="evidence" value="ECO:0007669"/>
    <property type="project" value="InterPro"/>
</dbReference>
<evidence type="ECO:0000256" key="3">
    <source>
        <dbReference type="ARBA" id="ARBA00023239"/>
    </source>
</evidence>
<sequence>MMMMTMMCRRTKPLTNRRPNWLTGIWSSAALTTGLAKSTGQGFDSESALTETIRDFLPPAEFYSLLTNRGLDFFAGVPDSLLKDFCAYVQDNTAHAKHIICANEGASISVAAGYHLSTQKTPVVYMQNSGFGNSVNPLVSLCDPAVYSLPMLLLIGWRGEPGKRDESQHLVQGRVTPSLLADLGIPFQVLPDFIEGATAAVDTAIHTLNTRQGPYALLVRRQCFSRYKLQSKEAVDDNIILSREEAIELIISNTPEWDAFVATTGFTSRELYELRMKGPIKDGSQKLTRDFLTVGSMGHASAIALGIAMGKPSRNIWCLDGDGACLMHMGNMTTIGSRSLPNFKHIILNNGAHDSVGGQPTGALNIDFPAIAKASGYKTVLSATTSQEITSAINLLAEAPGPSLLEIRVIKGARKNLGRPNVRPVDNKHAFMKFLSA</sequence>
<evidence type="ECO:0000256" key="2">
    <source>
        <dbReference type="ARBA" id="ARBA00023052"/>
    </source>
</evidence>
<feature type="domain" description="Thiamine pyrophosphate enzyme N-terminal TPP-binding" evidence="5">
    <location>
        <begin position="63"/>
        <end position="169"/>
    </location>
</feature>
<accession>A0A0H5R5Y1</accession>
<dbReference type="AlphaFoldDB" id="A0A0H5R5Y1"/>
<dbReference type="PANTHER" id="PTHR42818:SF1">
    <property type="entry name" value="SULFOPYRUVATE DECARBOXYLASE"/>
    <property type="match status" value="1"/>
</dbReference>
<dbReference type="InterPro" id="IPR012001">
    <property type="entry name" value="Thiamin_PyroP_enz_TPP-bd_dom"/>
</dbReference>
<evidence type="ECO:0008006" key="7">
    <source>
        <dbReference type="Google" id="ProtNLM"/>
    </source>
</evidence>
<dbReference type="PANTHER" id="PTHR42818">
    <property type="entry name" value="SULFOPYRUVATE DECARBOXYLASE SUBUNIT ALPHA"/>
    <property type="match status" value="1"/>
</dbReference>
<dbReference type="EMBL" id="HACM01008824">
    <property type="protein sequence ID" value="CRZ09266.1"/>
    <property type="molecule type" value="Transcribed_RNA"/>
</dbReference>
<evidence type="ECO:0000313" key="6">
    <source>
        <dbReference type="EMBL" id="CRZ09266.1"/>
    </source>
</evidence>
<dbReference type="InterPro" id="IPR011766">
    <property type="entry name" value="TPP_enzyme_TPP-bd"/>
</dbReference>
<organism evidence="6">
    <name type="scientific">Spongospora subterranea</name>
    <dbReference type="NCBI Taxonomy" id="70186"/>
    <lineage>
        <taxon>Eukaryota</taxon>
        <taxon>Sar</taxon>
        <taxon>Rhizaria</taxon>
        <taxon>Endomyxa</taxon>
        <taxon>Phytomyxea</taxon>
        <taxon>Plasmodiophorida</taxon>
        <taxon>Plasmodiophoridae</taxon>
        <taxon>Spongospora</taxon>
    </lineage>
</organism>
<evidence type="ECO:0000259" key="4">
    <source>
        <dbReference type="Pfam" id="PF02775"/>
    </source>
</evidence>
<dbReference type="NCBIfam" id="TIGR03297">
    <property type="entry name" value="Ppyr-DeCO2ase"/>
    <property type="match status" value="1"/>
</dbReference>
<keyword evidence="3" id="KW-0456">Lyase</keyword>
<feature type="domain" description="Thiamine pyrophosphate enzyme TPP-binding" evidence="4">
    <location>
        <begin position="293"/>
        <end position="407"/>
    </location>
</feature>
<evidence type="ECO:0000259" key="5">
    <source>
        <dbReference type="Pfam" id="PF02776"/>
    </source>
</evidence>
<protein>
    <recommendedName>
        <fullName evidence="7">Phosphonopyruvate decarboxylase</fullName>
    </recommendedName>
</protein>
<dbReference type="InterPro" id="IPR029061">
    <property type="entry name" value="THDP-binding"/>
</dbReference>
<dbReference type="Pfam" id="PF02775">
    <property type="entry name" value="TPP_enzyme_C"/>
    <property type="match status" value="1"/>
</dbReference>
<dbReference type="SUPFAM" id="SSF52518">
    <property type="entry name" value="Thiamin diphosphate-binding fold (THDP-binding)"/>
    <property type="match status" value="2"/>
</dbReference>
<dbReference type="CDD" id="cd03371">
    <property type="entry name" value="TPP_PpyrDC"/>
    <property type="match status" value="1"/>
</dbReference>
<reference evidence="6" key="1">
    <citation type="submission" date="2015-04" db="EMBL/GenBank/DDBJ databases">
        <title>The genome sequence of the plant pathogenic Rhizarian Plasmodiophora brassicae reveals insights in its biotrophic life cycle and the origin of chitin synthesis.</title>
        <authorList>
            <person name="Schwelm A."/>
            <person name="Fogelqvist J."/>
            <person name="Knaust A."/>
            <person name="Julke S."/>
            <person name="Lilja T."/>
            <person name="Dhandapani V."/>
            <person name="Bonilla-Rosso G."/>
            <person name="Karlsson M."/>
            <person name="Shevchenko A."/>
            <person name="Choi S.R."/>
            <person name="Kim H.G."/>
            <person name="Park J.Y."/>
            <person name="Lim Y.P."/>
            <person name="Ludwig-Muller J."/>
            <person name="Dixelius C."/>
        </authorList>
    </citation>
    <scope>NUCLEOTIDE SEQUENCE</scope>
    <source>
        <tissue evidence="6">Potato root galls</tissue>
    </source>
</reference>
<dbReference type="InterPro" id="IPR051818">
    <property type="entry name" value="TPP_dependent_decarboxylase"/>
</dbReference>
<dbReference type="GO" id="GO:0000287">
    <property type="term" value="F:magnesium ion binding"/>
    <property type="evidence" value="ECO:0007669"/>
    <property type="project" value="InterPro"/>
</dbReference>
<dbReference type="GO" id="GO:0030976">
    <property type="term" value="F:thiamine pyrophosphate binding"/>
    <property type="evidence" value="ECO:0007669"/>
    <property type="project" value="InterPro"/>
</dbReference>
<dbReference type="Gene3D" id="3.40.50.970">
    <property type="match status" value="2"/>
</dbReference>
<evidence type="ECO:0000256" key="1">
    <source>
        <dbReference type="ARBA" id="ARBA00022793"/>
    </source>
</evidence>
<keyword evidence="1" id="KW-0210">Decarboxylase</keyword>